<dbReference type="Proteomes" id="UP000221165">
    <property type="component" value="Unassembled WGS sequence"/>
</dbReference>
<evidence type="ECO:0000313" key="2">
    <source>
        <dbReference type="EMBL" id="PHJ15730.1"/>
    </source>
</evidence>
<feature type="compositionally biased region" description="Low complexity" evidence="1">
    <location>
        <begin position="307"/>
        <end position="317"/>
    </location>
</feature>
<keyword evidence="3" id="KW-1185">Reference proteome</keyword>
<dbReference type="GeneID" id="94433771"/>
<dbReference type="VEuPathDB" id="ToxoDB:CSUI_010457"/>
<gene>
    <name evidence="2" type="ORF">CSUI_010457</name>
</gene>
<evidence type="ECO:0000313" key="3">
    <source>
        <dbReference type="Proteomes" id="UP000221165"/>
    </source>
</evidence>
<feature type="region of interest" description="Disordered" evidence="1">
    <location>
        <begin position="19"/>
        <end position="40"/>
    </location>
</feature>
<organism evidence="2 3">
    <name type="scientific">Cystoisospora suis</name>
    <dbReference type="NCBI Taxonomy" id="483139"/>
    <lineage>
        <taxon>Eukaryota</taxon>
        <taxon>Sar</taxon>
        <taxon>Alveolata</taxon>
        <taxon>Apicomplexa</taxon>
        <taxon>Conoidasida</taxon>
        <taxon>Coccidia</taxon>
        <taxon>Eucoccidiorida</taxon>
        <taxon>Eimeriorina</taxon>
        <taxon>Sarcocystidae</taxon>
        <taxon>Cystoisospora</taxon>
    </lineage>
</organism>
<evidence type="ECO:0000256" key="1">
    <source>
        <dbReference type="SAM" id="MobiDB-lite"/>
    </source>
</evidence>
<dbReference type="RefSeq" id="XP_067917462.1">
    <property type="nucleotide sequence ID" value="XM_068070560.1"/>
</dbReference>
<dbReference type="AlphaFoldDB" id="A0A2C6JXV2"/>
<reference evidence="2 3" key="1">
    <citation type="journal article" date="2017" name="Int. J. Parasitol.">
        <title>The genome of the protozoan parasite Cystoisospora suis and a reverse vaccinology approach to identify vaccine candidates.</title>
        <authorList>
            <person name="Palmieri N."/>
            <person name="Shrestha A."/>
            <person name="Ruttkowski B."/>
            <person name="Beck T."/>
            <person name="Vogl C."/>
            <person name="Tomley F."/>
            <person name="Blake D.P."/>
            <person name="Joachim A."/>
        </authorList>
    </citation>
    <scope>NUCLEOTIDE SEQUENCE [LARGE SCALE GENOMIC DNA]</scope>
    <source>
        <strain evidence="2 3">Wien I</strain>
    </source>
</reference>
<proteinExistence type="predicted"/>
<comment type="caution">
    <text evidence="2">The sequence shown here is derived from an EMBL/GenBank/DDBJ whole genome shotgun (WGS) entry which is preliminary data.</text>
</comment>
<feature type="compositionally biased region" description="Basic and acidic residues" evidence="1">
    <location>
        <begin position="401"/>
        <end position="421"/>
    </location>
</feature>
<feature type="region of interest" description="Disordered" evidence="1">
    <location>
        <begin position="401"/>
        <end position="464"/>
    </location>
</feature>
<feature type="compositionally biased region" description="Low complexity" evidence="1">
    <location>
        <begin position="19"/>
        <end position="38"/>
    </location>
</feature>
<accession>A0A2C6JXV2</accession>
<feature type="region of interest" description="Disordered" evidence="1">
    <location>
        <begin position="93"/>
        <end position="117"/>
    </location>
</feature>
<sequence length="532" mass="62109">MTGDIRKPLSFHSYSSTRCSTAACSPSSSSSPPSYSHPSVDKNYYGGSSRKVLLDWSDELYIHLNKYHLNPPPFNDLLRDFFLQFSKENENPLTRDKEENLKISSGKSSSQDEKVQEGGEKISILLSQDQEKKDVKEERRKNKEDQFIAALLESLDFTLQQLEKERSLQVLQEDILYRRASDWKLQETSLKLAQERESHNRRLLSTIQNSIKRAETAKDEKLRKIKSHLDAALLQNRGLKGILRHMKCRLHEKEILYDKLRVKLTRLLKKTQKETKRISPFSSSLLRLPSSSYSVDATEAREHRRPSSSLPSCLASSQRNSLVPPRKDLSFSPSSSSSSSSLSVWKSRSKDSSSLPSVFSKIEPFLDTKRKKDPLGERRRRGEISKGEDREGERCNCRWKEKTKGEEEERSIDRRERKERCSFSCLSSSSPLYEDRRRQEKEERIKRVQKSEDRRGKEKTERRRNVHLEEEEDWLEEVLRTGKRLIPDFCKEEDKEEREDFLDIHELLEKKKKRDSQEADPLLNAFKATLLL</sequence>
<name>A0A2C6JXV2_9APIC</name>
<protein>
    <submittedName>
        <fullName evidence="2">Uncharacterized protein</fullName>
    </submittedName>
</protein>
<feature type="compositionally biased region" description="Basic and acidic residues" evidence="1">
    <location>
        <begin position="433"/>
        <end position="464"/>
    </location>
</feature>
<dbReference type="EMBL" id="MIGC01007475">
    <property type="protein sequence ID" value="PHJ15730.1"/>
    <property type="molecule type" value="Genomic_DNA"/>
</dbReference>
<feature type="region of interest" description="Disordered" evidence="1">
    <location>
        <begin position="296"/>
        <end position="356"/>
    </location>
</feature>
<feature type="compositionally biased region" description="Low complexity" evidence="1">
    <location>
        <begin position="330"/>
        <end position="356"/>
    </location>
</feature>